<evidence type="ECO:0000313" key="3">
    <source>
        <dbReference type="Proteomes" id="UP001632038"/>
    </source>
</evidence>
<protein>
    <submittedName>
        <fullName evidence="2">Uncharacterized protein</fullName>
    </submittedName>
</protein>
<dbReference type="SUPFAM" id="SSF51306">
    <property type="entry name" value="LexA/Signal peptidase"/>
    <property type="match status" value="1"/>
</dbReference>
<keyword evidence="3" id="KW-1185">Reference proteome</keyword>
<comment type="caution">
    <text evidence="2">The sequence shown here is derived from an EMBL/GenBank/DDBJ whole genome shotgun (WGS) entry which is preliminary data.</text>
</comment>
<gene>
    <name evidence="2" type="ORF">CASFOL_035857</name>
</gene>
<dbReference type="Proteomes" id="UP001632038">
    <property type="component" value="Unassembled WGS sequence"/>
</dbReference>
<dbReference type="AlphaFoldDB" id="A0ABD3BU16"/>
<accession>A0ABD3BU16</accession>
<dbReference type="EMBL" id="JAVIJP010000066">
    <property type="protein sequence ID" value="KAL3620945.1"/>
    <property type="molecule type" value="Genomic_DNA"/>
</dbReference>
<evidence type="ECO:0000313" key="2">
    <source>
        <dbReference type="EMBL" id="KAL3620945.1"/>
    </source>
</evidence>
<name>A0ABD3BU16_9LAMI</name>
<organism evidence="2 3">
    <name type="scientific">Castilleja foliolosa</name>
    <dbReference type="NCBI Taxonomy" id="1961234"/>
    <lineage>
        <taxon>Eukaryota</taxon>
        <taxon>Viridiplantae</taxon>
        <taxon>Streptophyta</taxon>
        <taxon>Embryophyta</taxon>
        <taxon>Tracheophyta</taxon>
        <taxon>Spermatophyta</taxon>
        <taxon>Magnoliopsida</taxon>
        <taxon>eudicotyledons</taxon>
        <taxon>Gunneridae</taxon>
        <taxon>Pentapetalae</taxon>
        <taxon>asterids</taxon>
        <taxon>lamiids</taxon>
        <taxon>Lamiales</taxon>
        <taxon>Orobanchaceae</taxon>
        <taxon>Pedicularideae</taxon>
        <taxon>Castillejinae</taxon>
        <taxon>Castilleja</taxon>
    </lineage>
</organism>
<proteinExistence type="predicted"/>
<feature type="region of interest" description="Disordered" evidence="1">
    <location>
        <begin position="28"/>
        <end position="51"/>
    </location>
</feature>
<reference evidence="3" key="1">
    <citation type="journal article" date="2024" name="IScience">
        <title>Strigolactones Initiate the Formation of Haustorium-like Structures in Castilleja.</title>
        <authorList>
            <person name="Buerger M."/>
            <person name="Peterson D."/>
            <person name="Chory J."/>
        </authorList>
    </citation>
    <scope>NUCLEOTIDE SEQUENCE [LARGE SCALE GENOMIC DNA]</scope>
</reference>
<dbReference type="Gene3D" id="2.10.109.10">
    <property type="entry name" value="Umud Fragment, subunit A"/>
    <property type="match status" value="1"/>
</dbReference>
<sequence length="51" mass="5560">MGVPEGHCWLVGDKASWSMDSTTFGPIPLGANSKTSILPKEQAHVSEENRY</sequence>
<feature type="compositionally biased region" description="Basic and acidic residues" evidence="1">
    <location>
        <begin position="41"/>
        <end position="51"/>
    </location>
</feature>
<dbReference type="InterPro" id="IPR036286">
    <property type="entry name" value="LexA/Signal_pep-like_sf"/>
</dbReference>
<evidence type="ECO:0000256" key="1">
    <source>
        <dbReference type="SAM" id="MobiDB-lite"/>
    </source>
</evidence>